<dbReference type="PROSITE" id="PS51750">
    <property type="entry name" value="BRO_N"/>
    <property type="match status" value="1"/>
</dbReference>
<gene>
    <name evidence="2" type="ORF">SDC9_88784</name>
</gene>
<name>A0A644ZMR8_9ZZZZ</name>
<dbReference type="PANTHER" id="PTHR35810">
    <property type="entry name" value="CYTOPLASMIC PROTEIN-RELATED"/>
    <property type="match status" value="1"/>
</dbReference>
<dbReference type="EMBL" id="VSSQ01009609">
    <property type="protein sequence ID" value="MPM42122.1"/>
    <property type="molecule type" value="Genomic_DNA"/>
</dbReference>
<reference evidence="2" key="1">
    <citation type="submission" date="2019-08" db="EMBL/GenBank/DDBJ databases">
        <authorList>
            <person name="Kucharzyk K."/>
            <person name="Murdoch R.W."/>
            <person name="Higgins S."/>
            <person name="Loffler F."/>
        </authorList>
    </citation>
    <scope>NUCLEOTIDE SEQUENCE</scope>
</reference>
<evidence type="ECO:0000313" key="2">
    <source>
        <dbReference type="EMBL" id="MPM42122.1"/>
    </source>
</evidence>
<feature type="domain" description="Bro-N" evidence="1">
    <location>
        <begin position="12"/>
        <end position="132"/>
    </location>
</feature>
<dbReference type="InterPro" id="IPR011204">
    <property type="entry name" value="Virulence_RhuM-like"/>
</dbReference>
<protein>
    <recommendedName>
        <fullName evidence="1">Bro-N domain-containing protein</fullName>
    </recommendedName>
</protein>
<dbReference type="InterPro" id="IPR003497">
    <property type="entry name" value="BRO_N_domain"/>
</dbReference>
<dbReference type="Pfam" id="PF13310">
    <property type="entry name" value="Virulence_RhuM"/>
    <property type="match status" value="1"/>
</dbReference>
<accession>A0A644ZMR8</accession>
<comment type="caution">
    <text evidence="2">The sequence shown here is derived from an EMBL/GenBank/DDBJ whole genome shotgun (WGS) entry which is preliminary data.</text>
</comment>
<dbReference type="PIRSF" id="PIRSF015268">
    <property type="entry name" value="Virulence_RhuM"/>
    <property type="match status" value="1"/>
</dbReference>
<proteinExistence type="predicted"/>
<evidence type="ECO:0000259" key="1">
    <source>
        <dbReference type="PROSITE" id="PS51750"/>
    </source>
</evidence>
<sequence>MKKKLDKRIMIRNSTAEFLIFTSQAGEDGIEVRVENENVWLTQKLIAKLFGVEVNTINYHLKEIFNSGELMAEATIRNFRIVQTEGSREIAREIAHYNLQGIIAVGFRVNSERATHFRKWAGQVLKDYALRGYVLDDIRLKNGALLSKQYFRDLILEIRDIRESERNFYQQITDIYATAVDYDLHAPTTRTFFATVQNKMHFATHGKTAAELIMDRADHHKDHMGLNMWKKAPDGKILKSDVVIAKNYLNEKELKSLNRIVTMYLDYAENQAERGIPMTMEDWAEKLNAFLKFNEVDILQDAGKVTAEIAKAFAESEFEKYRPIQDKLFESDFDRVVKKLIKDKGDDK</sequence>
<organism evidence="2">
    <name type="scientific">bioreactor metagenome</name>
    <dbReference type="NCBI Taxonomy" id="1076179"/>
    <lineage>
        <taxon>unclassified sequences</taxon>
        <taxon>metagenomes</taxon>
        <taxon>ecological metagenomes</taxon>
    </lineage>
</organism>
<dbReference type="AlphaFoldDB" id="A0A644ZMR8"/>
<dbReference type="PANTHER" id="PTHR35810:SF1">
    <property type="entry name" value="CYTOPLASMIC PROTEIN"/>
    <property type="match status" value="1"/>
</dbReference>